<evidence type="ECO:0000256" key="3">
    <source>
        <dbReference type="ARBA" id="ARBA00022968"/>
    </source>
</evidence>
<evidence type="ECO:0000259" key="7">
    <source>
        <dbReference type="Pfam" id="PF03816"/>
    </source>
</evidence>
<proteinExistence type="inferred from homology"/>
<evidence type="ECO:0000256" key="5">
    <source>
        <dbReference type="SAM" id="MobiDB-lite"/>
    </source>
</evidence>
<keyword evidence="4 6" id="KW-1133">Transmembrane helix</keyword>
<organism evidence="8 9">
    <name type="scientific">Sediminibacillus dalangtanensis</name>
    <dbReference type="NCBI Taxonomy" id="2729421"/>
    <lineage>
        <taxon>Bacteria</taxon>
        <taxon>Bacillati</taxon>
        <taxon>Bacillota</taxon>
        <taxon>Bacilli</taxon>
        <taxon>Bacillales</taxon>
        <taxon>Bacillaceae</taxon>
        <taxon>Sediminibacillus</taxon>
    </lineage>
</organism>
<keyword evidence="9" id="KW-1185">Reference proteome</keyword>
<dbReference type="PANTHER" id="PTHR33392">
    <property type="entry name" value="POLYISOPRENYL-TEICHOIC ACID--PEPTIDOGLYCAN TEICHOIC ACID TRANSFERASE TAGU"/>
    <property type="match status" value="1"/>
</dbReference>
<keyword evidence="6" id="KW-0472">Membrane</keyword>
<dbReference type="RefSeq" id="WP_209365939.1">
    <property type="nucleotide sequence ID" value="NZ_CP046956.1"/>
</dbReference>
<dbReference type="EMBL" id="CP046956">
    <property type="protein sequence ID" value="QTN00805.1"/>
    <property type="molecule type" value="Genomic_DNA"/>
</dbReference>
<feature type="transmembrane region" description="Helical" evidence="6">
    <location>
        <begin position="21"/>
        <end position="43"/>
    </location>
</feature>
<reference evidence="8 9" key="1">
    <citation type="submission" date="2019-12" db="EMBL/GenBank/DDBJ databases">
        <title>The whole genome sequencing of a strain isolated from a Mars analog, Dalangtan Playa.</title>
        <authorList>
            <person name="Huang T."/>
        </authorList>
    </citation>
    <scope>NUCLEOTIDE SEQUENCE [LARGE SCALE GENOMIC DNA]</scope>
    <source>
        <strain evidence="8 9">DP4-553-S</strain>
    </source>
</reference>
<gene>
    <name evidence="8" type="ORF">ERJ70_16865</name>
</gene>
<dbReference type="InterPro" id="IPR004474">
    <property type="entry name" value="LytR_CpsA_psr"/>
</dbReference>
<evidence type="ECO:0000256" key="4">
    <source>
        <dbReference type="ARBA" id="ARBA00022989"/>
    </source>
</evidence>
<feature type="domain" description="Cell envelope-related transcriptional attenuator" evidence="7">
    <location>
        <begin position="96"/>
        <end position="244"/>
    </location>
</feature>
<comment type="similarity">
    <text evidence="1">Belongs to the LytR/CpsA/Psr (LCP) family.</text>
</comment>
<evidence type="ECO:0000313" key="8">
    <source>
        <dbReference type="EMBL" id="QTN00805.1"/>
    </source>
</evidence>
<feature type="region of interest" description="Disordered" evidence="5">
    <location>
        <begin position="323"/>
        <end position="383"/>
    </location>
</feature>
<evidence type="ECO:0000256" key="1">
    <source>
        <dbReference type="ARBA" id="ARBA00006068"/>
    </source>
</evidence>
<dbReference type="PANTHER" id="PTHR33392:SF3">
    <property type="entry name" value="POLYISOPRENYL-TEICHOIC ACID--PEPTIDOGLYCAN TEICHOIC ACID TRANSFERASE TAGT"/>
    <property type="match status" value="1"/>
</dbReference>
<name>A0ABX7VV00_9BACI</name>
<dbReference type="NCBIfam" id="TIGR00350">
    <property type="entry name" value="lytR_cpsA_psr"/>
    <property type="match status" value="1"/>
</dbReference>
<evidence type="ECO:0000256" key="2">
    <source>
        <dbReference type="ARBA" id="ARBA00022692"/>
    </source>
</evidence>
<dbReference type="Proteomes" id="UP000665043">
    <property type="component" value="Chromosome"/>
</dbReference>
<dbReference type="InterPro" id="IPR050922">
    <property type="entry name" value="LytR/CpsA/Psr_CW_biosynth"/>
</dbReference>
<keyword evidence="3" id="KW-0735">Signal-anchor</keyword>
<keyword evidence="2 6" id="KW-0812">Transmembrane</keyword>
<feature type="compositionally biased region" description="Polar residues" evidence="5">
    <location>
        <begin position="334"/>
        <end position="374"/>
    </location>
</feature>
<dbReference type="Pfam" id="PF03816">
    <property type="entry name" value="LytR_cpsA_psr"/>
    <property type="match status" value="1"/>
</dbReference>
<evidence type="ECO:0000256" key="6">
    <source>
        <dbReference type="SAM" id="Phobius"/>
    </source>
</evidence>
<protein>
    <submittedName>
        <fullName evidence="8">LytR family transcriptional regulator</fullName>
    </submittedName>
</protein>
<dbReference type="Gene3D" id="3.40.630.190">
    <property type="entry name" value="LCP protein"/>
    <property type="match status" value="1"/>
</dbReference>
<accession>A0ABX7VV00</accession>
<evidence type="ECO:0000313" key="9">
    <source>
        <dbReference type="Proteomes" id="UP000665043"/>
    </source>
</evidence>
<sequence length="383" mass="43396">MENNTQRRRVRKRKIKKRRRLLFILMPIFILIGATTAYGVHLYNKADQVVSDSYEDDGRDKSDLRDKEVDPDVDNVSVLFIGVDESNKRNNEGSSRSDALMLATLNKDDKSVKLLSIPRDSYVYIPEVGYNTKINHAHAYGGPKASIEAVESLLDIPVDYYVKMDFEAFIDVVDALNGINVDVPYEMYEQDSNDKADAIHLYPGEQSLNGEEALALARTRKQDNDLERGKRQQEIIKAVIKKAANIGSITKYDDIMEAVGNNMSTNMRFSEMKSFISYGTSGSLDVETLNLEGQDSMIDGIYYYQLDETDVANKRIELRNHLELESTDHPGDNVNGNNDYQNESYQSTDEPTQDGTNGTDSYSDPNQEEQNNQYDDSDTESTY</sequence>